<evidence type="ECO:0000313" key="5">
    <source>
        <dbReference type="Proteomes" id="UP000013827"/>
    </source>
</evidence>
<feature type="compositionally biased region" description="Acidic residues" evidence="1">
    <location>
        <begin position="289"/>
        <end position="302"/>
    </location>
</feature>
<feature type="region of interest" description="Disordered" evidence="1">
    <location>
        <begin position="278"/>
        <end position="308"/>
    </location>
</feature>
<dbReference type="eggNOG" id="KOG1281">
    <property type="taxonomic scope" value="Eukaryota"/>
</dbReference>
<evidence type="ECO:0000256" key="2">
    <source>
        <dbReference type="SAM" id="Phobius"/>
    </source>
</evidence>
<keyword evidence="2" id="KW-0472">Membrane</keyword>
<keyword evidence="5" id="KW-1185">Reference proteome</keyword>
<dbReference type="CDD" id="cd14447">
    <property type="entry name" value="SPX"/>
    <property type="match status" value="1"/>
</dbReference>
<name>A0A0D3I6U2_EMIH1</name>
<evidence type="ECO:0000259" key="3">
    <source>
        <dbReference type="PROSITE" id="PS51382"/>
    </source>
</evidence>
<dbReference type="PROSITE" id="PS51382">
    <property type="entry name" value="SPX"/>
    <property type="match status" value="1"/>
</dbReference>
<keyword evidence="2" id="KW-1133">Transmembrane helix</keyword>
<proteinExistence type="predicted"/>
<reference evidence="5" key="1">
    <citation type="journal article" date="2013" name="Nature">
        <title>Pan genome of the phytoplankton Emiliania underpins its global distribution.</title>
        <authorList>
            <person name="Read B.A."/>
            <person name="Kegel J."/>
            <person name="Klute M.J."/>
            <person name="Kuo A."/>
            <person name="Lefebvre S.C."/>
            <person name="Maumus F."/>
            <person name="Mayer C."/>
            <person name="Miller J."/>
            <person name="Monier A."/>
            <person name="Salamov A."/>
            <person name="Young J."/>
            <person name="Aguilar M."/>
            <person name="Claverie J.M."/>
            <person name="Frickenhaus S."/>
            <person name="Gonzalez K."/>
            <person name="Herman E.K."/>
            <person name="Lin Y.C."/>
            <person name="Napier J."/>
            <person name="Ogata H."/>
            <person name="Sarno A.F."/>
            <person name="Shmutz J."/>
            <person name="Schroeder D."/>
            <person name="de Vargas C."/>
            <person name="Verret F."/>
            <person name="von Dassow P."/>
            <person name="Valentin K."/>
            <person name="Van de Peer Y."/>
            <person name="Wheeler G."/>
            <person name="Dacks J.B."/>
            <person name="Delwiche C.F."/>
            <person name="Dyhrman S.T."/>
            <person name="Glockner G."/>
            <person name="John U."/>
            <person name="Richards T."/>
            <person name="Worden A.Z."/>
            <person name="Zhang X."/>
            <person name="Grigoriev I.V."/>
            <person name="Allen A.E."/>
            <person name="Bidle K."/>
            <person name="Borodovsky M."/>
            <person name="Bowler C."/>
            <person name="Brownlee C."/>
            <person name="Cock J.M."/>
            <person name="Elias M."/>
            <person name="Gladyshev V.N."/>
            <person name="Groth M."/>
            <person name="Guda C."/>
            <person name="Hadaegh A."/>
            <person name="Iglesias-Rodriguez M.D."/>
            <person name="Jenkins J."/>
            <person name="Jones B.M."/>
            <person name="Lawson T."/>
            <person name="Leese F."/>
            <person name="Lindquist E."/>
            <person name="Lobanov A."/>
            <person name="Lomsadze A."/>
            <person name="Malik S.B."/>
            <person name="Marsh M.E."/>
            <person name="Mackinder L."/>
            <person name="Mock T."/>
            <person name="Mueller-Roeber B."/>
            <person name="Pagarete A."/>
            <person name="Parker M."/>
            <person name="Probert I."/>
            <person name="Quesneville H."/>
            <person name="Raines C."/>
            <person name="Rensing S.A."/>
            <person name="Riano-Pachon D.M."/>
            <person name="Richier S."/>
            <person name="Rokitta S."/>
            <person name="Shiraiwa Y."/>
            <person name="Soanes D.M."/>
            <person name="van der Giezen M."/>
            <person name="Wahlund T.M."/>
            <person name="Williams B."/>
            <person name="Wilson W."/>
            <person name="Wolfe G."/>
            <person name="Wurch L.L."/>
        </authorList>
    </citation>
    <scope>NUCLEOTIDE SEQUENCE</scope>
</reference>
<dbReference type="Proteomes" id="UP000013827">
    <property type="component" value="Unassembled WGS sequence"/>
</dbReference>
<dbReference type="HOGENOM" id="CLU_904423_0_0_1"/>
<sequence>MKFGRVLQLRAIPEWRESYIGYKRFKRLLKRLPTAQSSGSFSPTASLSLREPSELEAPLLSGPYAEVEALFFAALDDDLRRVNEVSVAETESIETSVALATGGEALLSQEEVAALYCRLAKLRSFMCVGQPVPLVFCCALACSAAMALPVSSFPNLNSLMAEDDLGDSYLSSAHFLATGVPATALAGVLVATLGYGLSLELLAGVVTEYDRGRRAFWRRDAHVAKEFVKSPTDWLANELAEYGEIDAACRDRFVMHLMTAAGASAPADAVFRFTAGEAMQTSRPTSASGEDDDEDTGSEESSDDRASD</sequence>
<feature type="transmembrane region" description="Helical" evidence="2">
    <location>
        <begin position="173"/>
        <end position="195"/>
    </location>
</feature>
<dbReference type="EnsemblProtists" id="EOD06977">
    <property type="protein sequence ID" value="EOD06977"/>
    <property type="gene ID" value="EMIHUDRAFT_218713"/>
</dbReference>
<evidence type="ECO:0000313" key="4">
    <source>
        <dbReference type="EnsemblProtists" id="EOD06977"/>
    </source>
</evidence>
<reference evidence="4" key="2">
    <citation type="submission" date="2024-10" db="UniProtKB">
        <authorList>
            <consortium name="EnsemblProtists"/>
        </authorList>
    </citation>
    <scope>IDENTIFICATION</scope>
</reference>
<keyword evidence="2" id="KW-0812">Transmembrane</keyword>
<dbReference type="RefSeq" id="XP_005759406.1">
    <property type="nucleotide sequence ID" value="XM_005759349.1"/>
</dbReference>
<dbReference type="AlphaFoldDB" id="A0A0D3I6U2"/>
<dbReference type="InterPro" id="IPR004331">
    <property type="entry name" value="SPX_dom"/>
</dbReference>
<organism evidence="4 5">
    <name type="scientific">Emiliania huxleyi (strain CCMP1516)</name>
    <dbReference type="NCBI Taxonomy" id="280463"/>
    <lineage>
        <taxon>Eukaryota</taxon>
        <taxon>Haptista</taxon>
        <taxon>Haptophyta</taxon>
        <taxon>Prymnesiophyceae</taxon>
        <taxon>Isochrysidales</taxon>
        <taxon>Noelaerhabdaceae</taxon>
        <taxon>Emiliania</taxon>
    </lineage>
</organism>
<accession>A0A0D3I6U2</accession>
<protein>
    <recommendedName>
        <fullName evidence="3">SPX domain-containing protein</fullName>
    </recommendedName>
</protein>
<dbReference type="Pfam" id="PF03105">
    <property type="entry name" value="SPX"/>
    <property type="match status" value="1"/>
</dbReference>
<feature type="transmembrane region" description="Helical" evidence="2">
    <location>
        <begin position="132"/>
        <end position="153"/>
    </location>
</feature>
<dbReference type="GeneID" id="17253125"/>
<dbReference type="PaxDb" id="2903-EOD06977"/>
<feature type="domain" description="SPX" evidence="3">
    <location>
        <begin position="1"/>
        <end position="308"/>
    </location>
</feature>
<evidence type="ECO:0000256" key="1">
    <source>
        <dbReference type="SAM" id="MobiDB-lite"/>
    </source>
</evidence>
<dbReference type="KEGG" id="ehx:EMIHUDRAFT_218713"/>